<dbReference type="EMBL" id="VFOW01000001">
    <property type="protein sequence ID" value="TQL78239.1"/>
    <property type="molecule type" value="Genomic_DNA"/>
</dbReference>
<dbReference type="Pfam" id="PF00072">
    <property type="entry name" value="Response_reg"/>
    <property type="match status" value="1"/>
</dbReference>
<dbReference type="InterPro" id="IPR058245">
    <property type="entry name" value="NreC/VraR/RcsB-like_REC"/>
</dbReference>
<organism evidence="8 9">
    <name type="scientific">Stackebrandtia endophytica</name>
    <dbReference type="NCBI Taxonomy" id="1496996"/>
    <lineage>
        <taxon>Bacteria</taxon>
        <taxon>Bacillati</taxon>
        <taxon>Actinomycetota</taxon>
        <taxon>Actinomycetes</taxon>
        <taxon>Glycomycetales</taxon>
        <taxon>Glycomycetaceae</taxon>
        <taxon>Stackebrandtia</taxon>
    </lineage>
</organism>
<accession>A0A543B094</accession>
<keyword evidence="3" id="KW-0238">DNA-binding</keyword>
<feature type="domain" description="Response regulatory" evidence="7">
    <location>
        <begin position="3"/>
        <end position="121"/>
    </location>
</feature>
<dbReference type="SUPFAM" id="SSF52172">
    <property type="entry name" value="CheY-like"/>
    <property type="match status" value="1"/>
</dbReference>
<evidence type="ECO:0000256" key="2">
    <source>
        <dbReference type="ARBA" id="ARBA00023015"/>
    </source>
</evidence>
<dbReference type="InParanoid" id="A0A543B094"/>
<dbReference type="Gene3D" id="3.40.50.2300">
    <property type="match status" value="1"/>
</dbReference>
<dbReference type="PROSITE" id="PS00622">
    <property type="entry name" value="HTH_LUXR_1"/>
    <property type="match status" value="1"/>
</dbReference>
<dbReference type="PROSITE" id="PS50043">
    <property type="entry name" value="HTH_LUXR_2"/>
    <property type="match status" value="1"/>
</dbReference>
<dbReference type="SMART" id="SM00421">
    <property type="entry name" value="HTH_LUXR"/>
    <property type="match status" value="1"/>
</dbReference>
<dbReference type="GO" id="GO:0003677">
    <property type="term" value="F:DNA binding"/>
    <property type="evidence" value="ECO:0007669"/>
    <property type="project" value="UniProtKB-KW"/>
</dbReference>
<keyword evidence="2" id="KW-0805">Transcription regulation</keyword>
<evidence type="ECO:0000313" key="9">
    <source>
        <dbReference type="Proteomes" id="UP000317043"/>
    </source>
</evidence>
<gene>
    <name evidence="8" type="ORF">FB566_3822</name>
</gene>
<comment type="caution">
    <text evidence="8">The sequence shown here is derived from an EMBL/GenBank/DDBJ whole genome shotgun (WGS) entry which is preliminary data.</text>
</comment>
<proteinExistence type="predicted"/>
<dbReference type="PROSITE" id="PS50110">
    <property type="entry name" value="RESPONSE_REGULATORY"/>
    <property type="match status" value="1"/>
</dbReference>
<name>A0A543B094_9ACTN</name>
<dbReference type="InterPro" id="IPR001789">
    <property type="entry name" value="Sig_transdc_resp-reg_receiver"/>
</dbReference>
<dbReference type="SMART" id="SM00448">
    <property type="entry name" value="REC"/>
    <property type="match status" value="1"/>
</dbReference>
<evidence type="ECO:0000256" key="4">
    <source>
        <dbReference type="ARBA" id="ARBA00023163"/>
    </source>
</evidence>
<dbReference type="OrthoDB" id="9808843at2"/>
<dbReference type="Proteomes" id="UP000317043">
    <property type="component" value="Unassembled WGS sequence"/>
</dbReference>
<sequence length="223" mass="24356">MIRAVVADDQRSVRRAFTAFLHDTDDIRVVGESVDGPTAVSLAREHHADVVLMDVRMPGGDGITATERLAGPRVARPIPVVVITTFDLDEYLFGALEAGAVGFLLKDAPPPEIVAAVRAAASGDALVSPRVTRRVLTEFARRRPRRPDSTRGPELTPREHDVLAAIRRGLSNAEIAAELFIETGTVKTHVSNVIRKLGVRDRVQAIVWAFENDHLFASERKTS</sequence>
<dbReference type="AlphaFoldDB" id="A0A543B094"/>
<evidence type="ECO:0000256" key="3">
    <source>
        <dbReference type="ARBA" id="ARBA00023125"/>
    </source>
</evidence>
<dbReference type="GO" id="GO:0000160">
    <property type="term" value="P:phosphorelay signal transduction system"/>
    <property type="evidence" value="ECO:0007669"/>
    <property type="project" value="InterPro"/>
</dbReference>
<dbReference type="PANTHER" id="PTHR43214:SF24">
    <property type="entry name" value="TRANSCRIPTIONAL REGULATORY PROTEIN NARL-RELATED"/>
    <property type="match status" value="1"/>
</dbReference>
<dbReference type="InterPro" id="IPR039420">
    <property type="entry name" value="WalR-like"/>
</dbReference>
<feature type="domain" description="HTH luxR-type" evidence="6">
    <location>
        <begin position="148"/>
        <end position="213"/>
    </location>
</feature>
<dbReference type="RefSeq" id="WP_142042371.1">
    <property type="nucleotide sequence ID" value="NZ_JBHTGS010000004.1"/>
</dbReference>
<dbReference type="CDD" id="cd17535">
    <property type="entry name" value="REC_NarL-like"/>
    <property type="match status" value="1"/>
</dbReference>
<dbReference type="CDD" id="cd06170">
    <property type="entry name" value="LuxR_C_like"/>
    <property type="match status" value="1"/>
</dbReference>
<dbReference type="PRINTS" id="PR00038">
    <property type="entry name" value="HTHLUXR"/>
</dbReference>
<dbReference type="GO" id="GO:0006355">
    <property type="term" value="P:regulation of DNA-templated transcription"/>
    <property type="evidence" value="ECO:0007669"/>
    <property type="project" value="InterPro"/>
</dbReference>
<feature type="modified residue" description="4-aspartylphosphate" evidence="5">
    <location>
        <position position="54"/>
    </location>
</feature>
<evidence type="ECO:0000259" key="7">
    <source>
        <dbReference type="PROSITE" id="PS50110"/>
    </source>
</evidence>
<evidence type="ECO:0000259" key="6">
    <source>
        <dbReference type="PROSITE" id="PS50043"/>
    </source>
</evidence>
<protein>
    <submittedName>
        <fullName evidence="8">LuxR family two component transcriptional regulator</fullName>
    </submittedName>
</protein>
<dbReference type="PANTHER" id="PTHR43214">
    <property type="entry name" value="TWO-COMPONENT RESPONSE REGULATOR"/>
    <property type="match status" value="1"/>
</dbReference>
<evidence type="ECO:0000256" key="5">
    <source>
        <dbReference type="PROSITE-ProRule" id="PRU00169"/>
    </source>
</evidence>
<dbReference type="InterPro" id="IPR011006">
    <property type="entry name" value="CheY-like_superfamily"/>
</dbReference>
<reference evidence="8 9" key="1">
    <citation type="submission" date="2019-06" db="EMBL/GenBank/DDBJ databases">
        <title>Sequencing the genomes of 1000 actinobacteria strains.</title>
        <authorList>
            <person name="Klenk H.-P."/>
        </authorList>
    </citation>
    <scope>NUCLEOTIDE SEQUENCE [LARGE SCALE GENOMIC DNA]</scope>
    <source>
        <strain evidence="8 9">DSM 45928</strain>
    </source>
</reference>
<dbReference type="Pfam" id="PF00196">
    <property type="entry name" value="GerE"/>
    <property type="match status" value="1"/>
</dbReference>
<evidence type="ECO:0000313" key="8">
    <source>
        <dbReference type="EMBL" id="TQL78239.1"/>
    </source>
</evidence>
<evidence type="ECO:0000256" key="1">
    <source>
        <dbReference type="ARBA" id="ARBA00022553"/>
    </source>
</evidence>
<keyword evidence="1 5" id="KW-0597">Phosphoprotein</keyword>
<keyword evidence="9" id="KW-1185">Reference proteome</keyword>
<keyword evidence="4" id="KW-0804">Transcription</keyword>
<dbReference type="InterPro" id="IPR000792">
    <property type="entry name" value="Tscrpt_reg_LuxR_C"/>
</dbReference>